<gene>
    <name evidence="3" type="ORF">XM38_012680</name>
</gene>
<keyword evidence="4" id="KW-1185">Reference proteome</keyword>
<evidence type="ECO:0000256" key="2">
    <source>
        <dbReference type="SAM" id="Phobius"/>
    </source>
</evidence>
<sequence length="237" mass="25192">MLSIRRKLQRLALQRGDCHLACQEDGLTLIETLVAIVVIALTLGAITPALVIAVATRVQSQRAEQALAVAQGEIDQVRLIVEQGGYEDTDLPQSVPSLNDSTPATMVPPDQEDPLDSTTAYDSLPPTKTRAVDVDGDGDPDFGIQVYRTGGVSIGNKPVAFGLGVRVYDIQALDSTSTNTLEADPSRLGITGGEGERGRRPLAALYTSVVRGEDTESYCEYFDLISSPGDSTPQGCT</sequence>
<dbReference type="KEGG" id="hhg:XM38_012680"/>
<proteinExistence type="predicted"/>
<evidence type="ECO:0000256" key="1">
    <source>
        <dbReference type="SAM" id="MobiDB-lite"/>
    </source>
</evidence>
<keyword evidence="2" id="KW-0812">Transmembrane</keyword>
<protein>
    <recommendedName>
        <fullName evidence="5">Type II secretion system protein</fullName>
    </recommendedName>
</protein>
<dbReference type="AlphaFoldDB" id="A0A1Z3HJ54"/>
<feature type="compositionally biased region" description="Polar residues" evidence="1">
    <location>
        <begin position="91"/>
        <end position="104"/>
    </location>
</feature>
<dbReference type="Proteomes" id="UP000191901">
    <property type="component" value="Chromosome"/>
</dbReference>
<organism evidence="3 4">
    <name type="scientific">Halomicronema hongdechloris C2206</name>
    <dbReference type="NCBI Taxonomy" id="1641165"/>
    <lineage>
        <taxon>Bacteria</taxon>
        <taxon>Bacillati</taxon>
        <taxon>Cyanobacteriota</taxon>
        <taxon>Cyanophyceae</taxon>
        <taxon>Nodosilineales</taxon>
        <taxon>Nodosilineaceae</taxon>
        <taxon>Halomicronema</taxon>
    </lineage>
</organism>
<reference evidence="3 4" key="1">
    <citation type="journal article" date="2016" name="Biochim. Biophys. Acta">
        <title>Characterization of red-shifted phycobilisomes isolated from the chlorophyll f-containing cyanobacterium Halomicronema hongdechloris.</title>
        <authorList>
            <person name="Li Y."/>
            <person name="Lin Y."/>
            <person name="Garvey C.J."/>
            <person name="Birch D."/>
            <person name="Corkery R.W."/>
            <person name="Loughlin P.C."/>
            <person name="Scheer H."/>
            <person name="Willows R.D."/>
            <person name="Chen M."/>
        </authorList>
    </citation>
    <scope>NUCLEOTIDE SEQUENCE [LARGE SCALE GENOMIC DNA]</scope>
    <source>
        <strain evidence="3 4">C2206</strain>
    </source>
</reference>
<dbReference type="EMBL" id="CP021983">
    <property type="protein sequence ID" value="ASC70330.1"/>
    <property type="molecule type" value="Genomic_DNA"/>
</dbReference>
<keyword evidence="2" id="KW-0472">Membrane</keyword>
<feature type="transmembrane region" description="Helical" evidence="2">
    <location>
        <begin position="33"/>
        <end position="55"/>
    </location>
</feature>
<dbReference type="STRING" id="1641165.XM38_14525"/>
<feature type="region of interest" description="Disordered" evidence="1">
    <location>
        <begin position="88"/>
        <end position="136"/>
    </location>
</feature>
<name>A0A1Z3HJ54_9CYAN</name>
<evidence type="ECO:0000313" key="3">
    <source>
        <dbReference type="EMBL" id="ASC70330.1"/>
    </source>
</evidence>
<evidence type="ECO:0000313" key="4">
    <source>
        <dbReference type="Proteomes" id="UP000191901"/>
    </source>
</evidence>
<evidence type="ECO:0008006" key="5">
    <source>
        <dbReference type="Google" id="ProtNLM"/>
    </source>
</evidence>
<keyword evidence="2" id="KW-1133">Transmembrane helix</keyword>
<accession>A0A1Z3HJ54</accession>